<evidence type="ECO:0000313" key="2">
    <source>
        <dbReference type="Proteomes" id="UP000027195"/>
    </source>
</evidence>
<dbReference type="AlphaFoldDB" id="A0A067LS49"/>
<sequence length="487" mass="54769">MSGYTWAPSTSDPKRWSRRMYGTEPFFNAAVSASDIRRAWILTCYNCPSIAVRCQPSADYPEDSLEFAYHVETLSEVGKWANESINRRHDAPAGSDIFATTSDIIDEYNNTDGPYPHEGVSAVRLSWCLLGDGNSIALFFRALHAPVDLRGTFIIMDRMFKNLVSSRPIESLHWGEEVACLPNPVPITAGLWKPSAEPTPEYLEWADATITKLGLTDEPFCFPSRIDESPTPTLIHREIVQMPSSALKKFRDTCVHHDLTVTEAITAILFIAQSTAMERHYKFLDSPLPDTPGTMAFFPVDARRYIQEEHAGNAVTFANIPLDLLLMKKTIEDSGCLDKGRDLMIGKTFWDEFCSKFRKGWRDEAENQDIYAYSHDWMGHVVAGLEGVPDAHETIGPIMSSVGAVNAYIASQYHSDTLALDTHQLHGTLRNTAHSIVTHWWTFNGTFNVQCGACDEYYPVDVVKEMMEEIRRWIDAIVAESSPKARL</sequence>
<organism evidence="1 2">
    <name type="scientific">Botryobasidium botryosum (strain FD-172 SS1)</name>
    <dbReference type="NCBI Taxonomy" id="930990"/>
    <lineage>
        <taxon>Eukaryota</taxon>
        <taxon>Fungi</taxon>
        <taxon>Dikarya</taxon>
        <taxon>Basidiomycota</taxon>
        <taxon>Agaricomycotina</taxon>
        <taxon>Agaricomycetes</taxon>
        <taxon>Cantharellales</taxon>
        <taxon>Botryobasidiaceae</taxon>
        <taxon>Botryobasidium</taxon>
    </lineage>
</organism>
<dbReference type="PANTHER" id="PTHR42034">
    <property type="entry name" value="CHROMOSOME 7, WHOLE GENOME SHOTGUN SEQUENCE-RELATED"/>
    <property type="match status" value="1"/>
</dbReference>
<evidence type="ECO:0008006" key="3">
    <source>
        <dbReference type="Google" id="ProtNLM"/>
    </source>
</evidence>
<dbReference type="Proteomes" id="UP000027195">
    <property type="component" value="Unassembled WGS sequence"/>
</dbReference>
<keyword evidence="2" id="KW-1185">Reference proteome</keyword>
<evidence type="ECO:0000313" key="1">
    <source>
        <dbReference type="EMBL" id="KDQ05814.1"/>
    </source>
</evidence>
<dbReference type="OrthoDB" id="3252971at2759"/>
<name>A0A067LS49_BOTB1</name>
<dbReference type="HOGENOM" id="CLU_560178_0_0_1"/>
<dbReference type="Gene3D" id="3.30.559.30">
    <property type="entry name" value="Nonribosomal peptide synthetase, condensation domain"/>
    <property type="match status" value="1"/>
</dbReference>
<dbReference type="InterPro" id="IPR023213">
    <property type="entry name" value="CAT-like_dom_sf"/>
</dbReference>
<protein>
    <recommendedName>
        <fullName evidence="3">Condensation domain-containing protein</fullName>
    </recommendedName>
</protein>
<dbReference type="InParanoid" id="A0A067LS49"/>
<dbReference type="EMBL" id="KL198184">
    <property type="protein sequence ID" value="KDQ05814.1"/>
    <property type="molecule type" value="Genomic_DNA"/>
</dbReference>
<proteinExistence type="predicted"/>
<dbReference type="PANTHER" id="PTHR42034:SF1">
    <property type="entry name" value="CONDENSATION DOMAIN-CONTAINING PROTEIN"/>
    <property type="match status" value="1"/>
</dbReference>
<gene>
    <name evidence="1" type="ORF">BOTBODRAFT_60857</name>
</gene>
<dbReference type="Gene3D" id="3.30.559.10">
    <property type="entry name" value="Chloramphenicol acetyltransferase-like domain"/>
    <property type="match status" value="1"/>
</dbReference>
<accession>A0A067LS49</accession>
<reference evidence="2" key="1">
    <citation type="journal article" date="2014" name="Proc. Natl. Acad. Sci. U.S.A.">
        <title>Extensive sampling of basidiomycete genomes demonstrates inadequacy of the white-rot/brown-rot paradigm for wood decay fungi.</title>
        <authorList>
            <person name="Riley R."/>
            <person name="Salamov A.A."/>
            <person name="Brown D.W."/>
            <person name="Nagy L.G."/>
            <person name="Floudas D."/>
            <person name="Held B.W."/>
            <person name="Levasseur A."/>
            <person name="Lombard V."/>
            <person name="Morin E."/>
            <person name="Otillar R."/>
            <person name="Lindquist E.A."/>
            <person name="Sun H."/>
            <person name="LaButti K.M."/>
            <person name="Schmutz J."/>
            <person name="Jabbour D."/>
            <person name="Luo H."/>
            <person name="Baker S.E."/>
            <person name="Pisabarro A.G."/>
            <person name="Walton J.D."/>
            <person name="Blanchette R.A."/>
            <person name="Henrissat B."/>
            <person name="Martin F."/>
            <person name="Cullen D."/>
            <person name="Hibbett D.S."/>
            <person name="Grigoriev I.V."/>
        </authorList>
    </citation>
    <scope>NUCLEOTIDE SEQUENCE [LARGE SCALE GENOMIC DNA]</scope>
    <source>
        <strain evidence="2">FD-172 SS1</strain>
    </source>
</reference>